<proteinExistence type="predicted"/>
<organism evidence="2 3">
    <name type="scientific">Cyclospora cayetanensis</name>
    <dbReference type="NCBI Taxonomy" id="88456"/>
    <lineage>
        <taxon>Eukaryota</taxon>
        <taxon>Sar</taxon>
        <taxon>Alveolata</taxon>
        <taxon>Apicomplexa</taxon>
        <taxon>Conoidasida</taxon>
        <taxon>Coccidia</taxon>
        <taxon>Eucoccidiorida</taxon>
        <taxon>Eimeriorina</taxon>
        <taxon>Eimeriidae</taxon>
        <taxon>Cyclospora</taxon>
    </lineage>
</organism>
<dbReference type="InParanoid" id="A0A1D3CWA7"/>
<dbReference type="VEuPathDB" id="ToxoDB:cyc_02024"/>
<dbReference type="EMBL" id="JROU02001717">
    <property type="protein sequence ID" value="OEH75470.1"/>
    <property type="molecule type" value="Genomic_DNA"/>
</dbReference>
<comment type="caution">
    <text evidence="2">The sequence shown here is derived from an EMBL/GenBank/DDBJ whole genome shotgun (WGS) entry which is preliminary data.</text>
</comment>
<evidence type="ECO:0000256" key="1">
    <source>
        <dbReference type="SAM" id="MobiDB-lite"/>
    </source>
</evidence>
<name>A0A1D3CWA7_9EIME</name>
<protein>
    <submittedName>
        <fullName evidence="2">Uncharacterized protein</fullName>
    </submittedName>
</protein>
<keyword evidence="3" id="KW-1185">Reference proteome</keyword>
<dbReference type="Proteomes" id="UP000095192">
    <property type="component" value="Unassembled WGS sequence"/>
</dbReference>
<gene>
    <name evidence="2" type="ORF">cyc_02024</name>
</gene>
<feature type="region of interest" description="Disordered" evidence="1">
    <location>
        <begin position="19"/>
        <end position="57"/>
    </location>
</feature>
<reference evidence="2 3" key="1">
    <citation type="journal article" date="2016" name="BMC Genomics">
        <title>Comparative genomics reveals Cyclospora cayetanensis possesses coccidia-like metabolism and invasion components but unique surface antigens.</title>
        <authorList>
            <person name="Liu S."/>
            <person name="Wang L."/>
            <person name="Zheng H."/>
            <person name="Xu Z."/>
            <person name="Roellig D.M."/>
            <person name="Li N."/>
            <person name="Frace M.A."/>
            <person name="Tang K."/>
            <person name="Arrowood M.J."/>
            <person name="Moss D.M."/>
            <person name="Zhang L."/>
            <person name="Feng Y."/>
            <person name="Xiao L."/>
        </authorList>
    </citation>
    <scope>NUCLEOTIDE SEQUENCE [LARGE SCALE GENOMIC DNA]</scope>
    <source>
        <strain evidence="2 3">CHN_HEN01</strain>
    </source>
</reference>
<dbReference type="AlphaFoldDB" id="A0A1D3CWA7"/>
<accession>A0A1D3CWA7</accession>
<evidence type="ECO:0000313" key="3">
    <source>
        <dbReference type="Proteomes" id="UP000095192"/>
    </source>
</evidence>
<evidence type="ECO:0000313" key="2">
    <source>
        <dbReference type="EMBL" id="OEH75470.1"/>
    </source>
</evidence>
<sequence>MPSGGNACAKRKRLGSLARSGAAAGVKRSPLSGERMRYKAEEDGLEEAAGGVAGTPVDSGALDARGARAAFSGGTGVV</sequence>